<dbReference type="EC" id="2.1.1.297" evidence="1"/>
<organism evidence="8 9">
    <name type="scientific">Allokutzneria multivorans</name>
    <dbReference type="NCBI Taxonomy" id="1142134"/>
    <lineage>
        <taxon>Bacteria</taxon>
        <taxon>Bacillati</taxon>
        <taxon>Actinomycetota</taxon>
        <taxon>Actinomycetes</taxon>
        <taxon>Pseudonocardiales</taxon>
        <taxon>Pseudonocardiaceae</taxon>
        <taxon>Allokutzneria</taxon>
    </lineage>
</organism>
<sequence>MSHQAITTRLRAAGCVFAEDEAHLLTTAATDTTHLDTMVEQRVSGLPLEHILGWAEFHGLRITVTPGVFVPRRRTSHLVNHAIPLLRPGAVVLDLCCGSGALGAALATAEPRIHLHAADIEPTATACAHHNITPHGGAVHHGDLYDALPSALRGRVDLIVANAPYVPTNALALMPPEARDHEPRVALDGGTDGLALHRRITAEAPHWLAPGGHLIIETSRRQAPHTAEAFTANGFHPATHHDDDLGATLVHGTRP</sequence>
<evidence type="ECO:0000256" key="6">
    <source>
        <dbReference type="SAM" id="MobiDB-lite"/>
    </source>
</evidence>
<protein>
    <recommendedName>
        <fullName evidence="1">peptide chain release factor N(5)-glutamine methyltransferase</fullName>
        <ecNumber evidence="1">2.1.1.297</ecNumber>
    </recommendedName>
</protein>
<dbReference type="PANTHER" id="PTHR18895">
    <property type="entry name" value="HEMK METHYLTRANSFERASE"/>
    <property type="match status" value="1"/>
</dbReference>
<dbReference type="InterPro" id="IPR004556">
    <property type="entry name" value="HemK-like"/>
</dbReference>
<evidence type="ECO:0000313" key="8">
    <source>
        <dbReference type="EMBL" id="GAA4020015.1"/>
    </source>
</evidence>
<dbReference type="InterPro" id="IPR022446">
    <property type="entry name" value="MeTrfrase_put"/>
</dbReference>
<dbReference type="InterPro" id="IPR050320">
    <property type="entry name" value="N5-glutamine_MTase"/>
</dbReference>
<comment type="catalytic activity">
    <reaction evidence="5">
        <text>L-glutaminyl-[peptide chain release factor] + S-adenosyl-L-methionine = N(5)-methyl-L-glutaminyl-[peptide chain release factor] + S-adenosyl-L-homocysteine + H(+)</text>
        <dbReference type="Rhea" id="RHEA:42896"/>
        <dbReference type="Rhea" id="RHEA-COMP:10271"/>
        <dbReference type="Rhea" id="RHEA-COMP:10272"/>
        <dbReference type="ChEBI" id="CHEBI:15378"/>
        <dbReference type="ChEBI" id="CHEBI:30011"/>
        <dbReference type="ChEBI" id="CHEBI:57856"/>
        <dbReference type="ChEBI" id="CHEBI:59789"/>
        <dbReference type="ChEBI" id="CHEBI:61891"/>
        <dbReference type="EC" id="2.1.1.297"/>
    </reaction>
</comment>
<dbReference type="Proteomes" id="UP001501747">
    <property type="component" value="Unassembled WGS sequence"/>
</dbReference>
<dbReference type="NCBIfam" id="TIGR00536">
    <property type="entry name" value="hemK_fam"/>
    <property type="match status" value="1"/>
</dbReference>
<evidence type="ECO:0000256" key="3">
    <source>
        <dbReference type="ARBA" id="ARBA00022679"/>
    </source>
</evidence>
<dbReference type="Gene3D" id="1.10.8.10">
    <property type="entry name" value="DNA helicase RuvA subunit, C-terminal domain"/>
    <property type="match status" value="1"/>
</dbReference>
<gene>
    <name evidence="8" type="ORF">GCM10022247_49820</name>
</gene>
<keyword evidence="4" id="KW-0949">S-adenosyl-L-methionine</keyword>
<dbReference type="Gene3D" id="3.40.50.150">
    <property type="entry name" value="Vaccinia Virus protein VP39"/>
    <property type="match status" value="1"/>
</dbReference>
<dbReference type="EMBL" id="BAABAL010000018">
    <property type="protein sequence ID" value="GAA4020015.1"/>
    <property type="molecule type" value="Genomic_DNA"/>
</dbReference>
<comment type="caution">
    <text evidence="8">The sequence shown here is derived from an EMBL/GenBank/DDBJ whole genome shotgun (WGS) entry which is preliminary data.</text>
</comment>
<dbReference type="Pfam" id="PF05175">
    <property type="entry name" value="MTS"/>
    <property type="match status" value="1"/>
</dbReference>
<keyword evidence="2" id="KW-0489">Methyltransferase</keyword>
<reference evidence="9" key="1">
    <citation type="journal article" date="2019" name="Int. J. Syst. Evol. Microbiol.">
        <title>The Global Catalogue of Microorganisms (GCM) 10K type strain sequencing project: providing services to taxonomists for standard genome sequencing and annotation.</title>
        <authorList>
            <consortium name="The Broad Institute Genomics Platform"/>
            <consortium name="The Broad Institute Genome Sequencing Center for Infectious Disease"/>
            <person name="Wu L."/>
            <person name="Ma J."/>
        </authorList>
    </citation>
    <scope>NUCLEOTIDE SEQUENCE [LARGE SCALE GENOMIC DNA]</scope>
    <source>
        <strain evidence="9">JCM 17342</strain>
    </source>
</reference>
<dbReference type="RefSeq" id="WP_344879172.1">
    <property type="nucleotide sequence ID" value="NZ_BAABAL010000018.1"/>
</dbReference>
<dbReference type="PANTHER" id="PTHR18895:SF74">
    <property type="entry name" value="MTRF1L RELEASE FACTOR GLUTAMINE METHYLTRANSFERASE"/>
    <property type="match status" value="1"/>
</dbReference>
<evidence type="ECO:0000256" key="1">
    <source>
        <dbReference type="ARBA" id="ARBA00012771"/>
    </source>
</evidence>
<feature type="domain" description="Methyltransferase small" evidence="7">
    <location>
        <begin position="62"/>
        <end position="166"/>
    </location>
</feature>
<dbReference type="NCBIfam" id="TIGR03704">
    <property type="entry name" value="PrmC_rel_meth"/>
    <property type="match status" value="1"/>
</dbReference>
<keyword evidence="9" id="KW-1185">Reference proteome</keyword>
<keyword evidence="3" id="KW-0808">Transferase</keyword>
<evidence type="ECO:0000313" key="9">
    <source>
        <dbReference type="Proteomes" id="UP001501747"/>
    </source>
</evidence>
<dbReference type="InterPro" id="IPR007848">
    <property type="entry name" value="Small_mtfrase_dom"/>
</dbReference>
<proteinExistence type="predicted"/>
<evidence type="ECO:0000256" key="4">
    <source>
        <dbReference type="ARBA" id="ARBA00022691"/>
    </source>
</evidence>
<dbReference type="InterPro" id="IPR029063">
    <property type="entry name" value="SAM-dependent_MTases_sf"/>
</dbReference>
<evidence type="ECO:0000256" key="2">
    <source>
        <dbReference type="ARBA" id="ARBA00022603"/>
    </source>
</evidence>
<evidence type="ECO:0000259" key="7">
    <source>
        <dbReference type="Pfam" id="PF05175"/>
    </source>
</evidence>
<name>A0ABP7T283_9PSEU</name>
<feature type="region of interest" description="Disordered" evidence="6">
    <location>
        <begin position="235"/>
        <end position="255"/>
    </location>
</feature>
<evidence type="ECO:0000256" key="5">
    <source>
        <dbReference type="ARBA" id="ARBA00048391"/>
    </source>
</evidence>
<accession>A0ABP7T283</accession>
<dbReference type="SUPFAM" id="SSF53335">
    <property type="entry name" value="S-adenosyl-L-methionine-dependent methyltransferases"/>
    <property type="match status" value="1"/>
</dbReference>